<dbReference type="RefSeq" id="WP_133117485.1">
    <property type="nucleotide sequence ID" value="NZ_PDJQ01000001.1"/>
</dbReference>
<dbReference type="InterPro" id="IPR003439">
    <property type="entry name" value="ABC_transporter-like_ATP-bd"/>
</dbReference>
<protein>
    <submittedName>
        <fullName evidence="10">Energy-coupling factor transport system ATP-binding protein</fullName>
    </submittedName>
</protein>
<dbReference type="Pfam" id="PF00005">
    <property type="entry name" value="ABC_tran"/>
    <property type="match status" value="2"/>
</dbReference>
<comment type="similarity">
    <text evidence="2">Belongs to the ABC transporter superfamily.</text>
</comment>
<evidence type="ECO:0000256" key="8">
    <source>
        <dbReference type="ARBA" id="ARBA00023136"/>
    </source>
</evidence>
<keyword evidence="3" id="KW-0813">Transport</keyword>
<evidence type="ECO:0000256" key="4">
    <source>
        <dbReference type="ARBA" id="ARBA00022475"/>
    </source>
</evidence>
<keyword evidence="4" id="KW-1003">Cell membrane</keyword>
<evidence type="ECO:0000256" key="3">
    <source>
        <dbReference type="ARBA" id="ARBA00022448"/>
    </source>
</evidence>
<dbReference type="Proteomes" id="UP000223071">
    <property type="component" value="Unassembled WGS sequence"/>
</dbReference>
<reference evidence="10 11" key="1">
    <citation type="submission" date="2017-09" db="EMBL/GenBank/DDBJ databases">
        <title>Sequencing the genomes of two abundant thermophiles in Great Basin hot springs: Thermocrinis jamiesonii and novel Chloroflexi Thermoflexus hugenholtzii.</title>
        <authorList>
            <person name="Hedlund B."/>
        </authorList>
    </citation>
    <scope>NUCLEOTIDE SEQUENCE [LARGE SCALE GENOMIC DNA]</scope>
    <source>
        <strain evidence="10 11">G233</strain>
    </source>
</reference>
<dbReference type="InterPro" id="IPR017871">
    <property type="entry name" value="ABC_transporter-like_CS"/>
</dbReference>
<feature type="domain" description="ABC transporter" evidence="9">
    <location>
        <begin position="284"/>
        <end position="513"/>
    </location>
</feature>
<keyword evidence="5" id="KW-0547">Nucleotide-binding</keyword>
<dbReference type="SMART" id="SM00382">
    <property type="entry name" value="AAA"/>
    <property type="match status" value="2"/>
</dbReference>
<comment type="caution">
    <text evidence="10">The sequence shown here is derived from an EMBL/GenBank/DDBJ whole genome shotgun (WGS) entry which is preliminary data.</text>
</comment>
<evidence type="ECO:0000256" key="6">
    <source>
        <dbReference type="ARBA" id="ARBA00022840"/>
    </source>
</evidence>
<dbReference type="GO" id="GO:0016887">
    <property type="term" value="F:ATP hydrolysis activity"/>
    <property type="evidence" value="ECO:0007669"/>
    <property type="project" value="InterPro"/>
</dbReference>
<dbReference type="InterPro" id="IPR015856">
    <property type="entry name" value="ABC_transpr_CbiO/EcfA_su"/>
</dbReference>
<evidence type="ECO:0000256" key="7">
    <source>
        <dbReference type="ARBA" id="ARBA00022967"/>
    </source>
</evidence>
<dbReference type="PANTHER" id="PTHR43553">
    <property type="entry name" value="HEAVY METAL TRANSPORTER"/>
    <property type="match status" value="1"/>
</dbReference>
<dbReference type="EMBL" id="PDJQ01000001">
    <property type="protein sequence ID" value="PFG73374.1"/>
    <property type="molecule type" value="Genomic_DNA"/>
</dbReference>
<dbReference type="CDD" id="cd03225">
    <property type="entry name" value="ABC_cobalt_CbiO_domain1"/>
    <property type="match status" value="2"/>
</dbReference>
<evidence type="ECO:0000256" key="2">
    <source>
        <dbReference type="ARBA" id="ARBA00005417"/>
    </source>
</evidence>
<dbReference type="GO" id="GO:0005524">
    <property type="term" value="F:ATP binding"/>
    <property type="evidence" value="ECO:0007669"/>
    <property type="project" value="UniProtKB-KW"/>
</dbReference>
<comment type="subcellular location">
    <subcellularLocation>
        <location evidence="1">Cell membrane</location>
        <topology evidence="1">Peripheral membrane protein</topology>
    </subcellularLocation>
</comment>
<dbReference type="PROSITE" id="PS50893">
    <property type="entry name" value="ABC_TRANSPORTER_2"/>
    <property type="match status" value="2"/>
</dbReference>
<name>A0A2A9HBP6_TEPT2</name>
<keyword evidence="7" id="KW-1278">Translocase</keyword>
<keyword evidence="11" id="KW-1185">Reference proteome</keyword>
<feature type="domain" description="ABC transporter" evidence="9">
    <location>
        <begin position="5"/>
        <end position="245"/>
    </location>
</feature>
<dbReference type="InterPro" id="IPR003593">
    <property type="entry name" value="AAA+_ATPase"/>
</dbReference>
<evidence type="ECO:0000313" key="10">
    <source>
        <dbReference type="EMBL" id="PFG73374.1"/>
    </source>
</evidence>
<dbReference type="Gene3D" id="3.40.50.300">
    <property type="entry name" value="P-loop containing nucleotide triphosphate hydrolases"/>
    <property type="match status" value="2"/>
</dbReference>
<sequence>MTALASLQGVTYTYPGAAGPALEGAALDLEPGAFALVAGPSASGKSTLLRVFNGLVPQFHGGTISGSARVAGLDPFATPARRMALAVGMVFQEPEAQAVAETVQDEIVFGMEQQAVPPAEMRRRLERVLAELGIGHLRGRRLATLSGGERQRVAIAAVLALEPQLLVLDEPTSQLDGDGADAVLAAVEALHRRGDLAIVLAEHRLERLLHRVDAVVAVEGGRVAAAPPGEAAQTLRSVPPAVELARWLGADPLPLTVDGVRAALSGRLPAARPRPYPPPGDELLRAEGLTVAYGPVEALRGVSLTLREGELVALVGPNGSGKTTLFRALAGLVEPGRGEMRFARAAAPRSPRERTRHAGLVPQDPALALYQEQVAAELAETLRHRGLPRGRADVEAAARAWGIADLLARDPRDLSVGQQQRVAIAAMLAHGPRTWLMDEPTRGMDGPAKAWLAARLRDHAAAGGAAIVATHDIEAAALFATRVVGLRAGEVVFDLPAREAFAADGPLPTQVARLVPGAVTLDEVVLPCAA</sequence>
<dbReference type="SUPFAM" id="SSF52540">
    <property type="entry name" value="P-loop containing nucleoside triphosphate hydrolases"/>
    <property type="match status" value="2"/>
</dbReference>
<dbReference type="GO" id="GO:0042626">
    <property type="term" value="F:ATPase-coupled transmembrane transporter activity"/>
    <property type="evidence" value="ECO:0007669"/>
    <property type="project" value="TreeGrafter"/>
</dbReference>
<gene>
    <name evidence="10" type="ORF">A9A59_0569</name>
</gene>
<evidence type="ECO:0000313" key="11">
    <source>
        <dbReference type="Proteomes" id="UP000223071"/>
    </source>
</evidence>
<dbReference type="AlphaFoldDB" id="A0A2A9HBP6"/>
<keyword evidence="8" id="KW-0472">Membrane</keyword>
<organism evidence="10 11">
    <name type="scientific">Tepidiforma thermophila (strain KCTC 52669 / CGMCC 1.13589 / G233)</name>
    <dbReference type="NCBI Taxonomy" id="2761530"/>
    <lineage>
        <taxon>Bacteria</taxon>
        <taxon>Bacillati</taxon>
        <taxon>Chloroflexota</taxon>
        <taxon>Tepidiformia</taxon>
        <taxon>Tepidiformales</taxon>
        <taxon>Tepidiformaceae</taxon>
        <taxon>Tepidiforma</taxon>
    </lineage>
</organism>
<evidence type="ECO:0000256" key="5">
    <source>
        <dbReference type="ARBA" id="ARBA00022741"/>
    </source>
</evidence>
<evidence type="ECO:0000259" key="9">
    <source>
        <dbReference type="PROSITE" id="PS50893"/>
    </source>
</evidence>
<keyword evidence="6 10" id="KW-0067">ATP-binding</keyword>
<dbReference type="PANTHER" id="PTHR43553:SF27">
    <property type="entry name" value="ENERGY-COUPLING FACTOR TRANSPORTER ATP-BINDING PROTEIN ECFA2"/>
    <property type="match status" value="1"/>
</dbReference>
<dbReference type="PROSITE" id="PS00211">
    <property type="entry name" value="ABC_TRANSPORTER_1"/>
    <property type="match status" value="2"/>
</dbReference>
<dbReference type="GO" id="GO:0043190">
    <property type="term" value="C:ATP-binding cassette (ABC) transporter complex"/>
    <property type="evidence" value="ECO:0007669"/>
    <property type="project" value="TreeGrafter"/>
</dbReference>
<accession>A0A2A9HBP6</accession>
<dbReference type="InterPro" id="IPR027417">
    <property type="entry name" value="P-loop_NTPase"/>
</dbReference>
<evidence type="ECO:0000256" key="1">
    <source>
        <dbReference type="ARBA" id="ARBA00004202"/>
    </source>
</evidence>
<proteinExistence type="inferred from homology"/>
<dbReference type="InterPro" id="IPR050095">
    <property type="entry name" value="ECF_ABC_transporter_ATP-bd"/>
</dbReference>